<organism evidence="9 10">
    <name type="scientific">Tistlia consotensis USBA 355</name>
    <dbReference type="NCBI Taxonomy" id="560819"/>
    <lineage>
        <taxon>Bacteria</taxon>
        <taxon>Pseudomonadati</taxon>
        <taxon>Pseudomonadota</taxon>
        <taxon>Alphaproteobacteria</taxon>
        <taxon>Rhodospirillales</taxon>
        <taxon>Rhodovibrionaceae</taxon>
        <taxon>Tistlia</taxon>
    </lineage>
</organism>
<keyword evidence="10" id="KW-1185">Reference proteome</keyword>
<evidence type="ECO:0000256" key="6">
    <source>
        <dbReference type="ARBA" id="ARBA00023136"/>
    </source>
</evidence>
<keyword evidence="5 7" id="KW-1133">Transmembrane helix</keyword>
<feature type="transmembrane region" description="Helical" evidence="7">
    <location>
        <begin position="140"/>
        <end position="162"/>
    </location>
</feature>
<feature type="transmembrane region" description="Helical" evidence="7">
    <location>
        <begin position="98"/>
        <end position="120"/>
    </location>
</feature>
<evidence type="ECO:0000259" key="8">
    <source>
        <dbReference type="Pfam" id="PF04290"/>
    </source>
</evidence>
<keyword evidence="6 7" id="KW-0472">Membrane</keyword>
<evidence type="ECO:0000313" key="10">
    <source>
        <dbReference type="Proteomes" id="UP000192917"/>
    </source>
</evidence>
<keyword evidence="7" id="KW-0997">Cell inner membrane</keyword>
<dbReference type="GO" id="GO:0005886">
    <property type="term" value="C:plasma membrane"/>
    <property type="evidence" value="ECO:0007669"/>
    <property type="project" value="UniProtKB-SubCell"/>
</dbReference>
<feature type="transmembrane region" description="Helical" evidence="7">
    <location>
        <begin position="21"/>
        <end position="47"/>
    </location>
</feature>
<dbReference type="EMBL" id="FWZX01000037">
    <property type="protein sequence ID" value="SMF77865.1"/>
    <property type="molecule type" value="Genomic_DNA"/>
</dbReference>
<accession>A0A1Y6CN83</accession>
<dbReference type="GO" id="GO:0022857">
    <property type="term" value="F:transmembrane transporter activity"/>
    <property type="evidence" value="ECO:0007669"/>
    <property type="project" value="UniProtKB-UniRule"/>
</dbReference>
<protein>
    <recommendedName>
        <fullName evidence="7">TRAP transporter small permease protein</fullName>
    </recommendedName>
</protein>
<dbReference type="Proteomes" id="UP000192917">
    <property type="component" value="Unassembled WGS sequence"/>
</dbReference>
<evidence type="ECO:0000256" key="4">
    <source>
        <dbReference type="ARBA" id="ARBA00022692"/>
    </source>
</evidence>
<comment type="subcellular location">
    <subcellularLocation>
        <location evidence="7">Cell inner membrane</location>
        <topology evidence="7">Multi-pass membrane protein</topology>
    </subcellularLocation>
    <subcellularLocation>
        <location evidence="1">Cell membrane</location>
        <topology evidence="1">Multi-pass membrane protein</topology>
    </subcellularLocation>
</comment>
<evidence type="ECO:0000256" key="7">
    <source>
        <dbReference type="RuleBase" id="RU369079"/>
    </source>
</evidence>
<feature type="domain" description="Tripartite ATP-independent periplasmic transporters DctQ component" evidence="8">
    <location>
        <begin position="48"/>
        <end position="166"/>
    </location>
</feature>
<evidence type="ECO:0000256" key="1">
    <source>
        <dbReference type="ARBA" id="ARBA00004651"/>
    </source>
</evidence>
<keyword evidence="4 7" id="KW-0812">Transmembrane</keyword>
<proteinExistence type="inferred from homology"/>
<evidence type="ECO:0000256" key="2">
    <source>
        <dbReference type="ARBA" id="ARBA00022448"/>
    </source>
</evidence>
<evidence type="ECO:0000313" key="9">
    <source>
        <dbReference type="EMBL" id="SMF77865.1"/>
    </source>
</evidence>
<gene>
    <name evidence="9" type="ORF">SAMN05428998_13759</name>
</gene>
<comment type="function">
    <text evidence="7">Part of the tripartite ATP-independent periplasmic (TRAP) transport system.</text>
</comment>
<reference evidence="9 10" key="1">
    <citation type="submission" date="2017-04" db="EMBL/GenBank/DDBJ databases">
        <authorList>
            <person name="Afonso C.L."/>
            <person name="Miller P.J."/>
            <person name="Scott M.A."/>
            <person name="Spackman E."/>
            <person name="Goraichik I."/>
            <person name="Dimitrov K.M."/>
            <person name="Suarez D.L."/>
            <person name="Swayne D.E."/>
        </authorList>
    </citation>
    <scope>NUCLEOTIDE SEQUENCE [LARGE SCALE GENOMIC DNA]</scope>
    <source>
        <strain evidence="9 10">USBA 355</strain>
    </source>
</reference>
<keyword evidence="2 7" id="KW-0813">Transport</keyword>
<dbReference type="InterPro" id="IPR055348">
    <property type="entry name" value="DctQ"/>
</dbReference>
<dbReference type="RefSeq" id="WP_085126082.1">
    <property type="nucleotide sequence ID" value="NZ_FWZX01000037.1"/>
</dbReference>
<feature type="transmembrane region" description="Helical" evidence="7">
    <location>
        <begin position="59"/>
        <end position="77"/>
    </location>
</feature>
<name>A0A1Y6CN83_9PROT</name>
<dbReference type="STRING" id="560819.SAMN05428998_13759"/>
<comment type="similarity">
    <text evidence="7">Belongs to the TRAP transporter small permease family.</text>
</comment>
<keyword evidence="3" id="KW-1003">Cell membrane</keyword>
<comment type="subunit">
    <text evidence="7">The complex comprises the extracytoplasmic solute receptor protein and the two transmembrane proteins.</text>
</comment>
<dbReference type="Pfam" id="PF04290">
    <property type="entry name" value="DctQ"/>
    <property type="match status" value="1"/>
</dbReference>
<dbReference type="AlphaFoldDB" id="A0A1Y6CN83"/>
<evidence type="ECO:0000256" key="3">
    <source>
        <dbReference type="ARBA" id="ARBA00022475"/>
    </source>
</evidence>
<evidence type="ECO:0000256" key="5">
    <source>
        <dbReference type="ARBA" id="ARBA00022989"/>
    </source>
</evidence>
<sequence>MAAAGARSLLDRAFDAIRWVAEAWALVGGLLLVAVVLVNAVSLAGNILLSQPVPGDFEIVEVGVAVAIFAFLPYCQLTDANVTADIFTAGANRFWQSVFVLVASAIALGFSVILLWRMWFGLLDFRTYEEVTTIYQFPLWIAYLPILASLALLVLASLVTLVEAARGRPELSIAVPRGSE</sequence>